<dbReference type="OrthoDB" id="9801077at2"/>
<dbReference type="GO" id="GO:0004565">
    <property type="term" value="F:beta-galactosidase activity"/>
    <property type="evidence" value="ECO:0007669"/>
    <property type="project" value="UniProtKB-EC"/>
</dbReference>
<keyword evidence="13" id="KW-1185">Reference proteome</keyword>
<comment type="cofactor">
    <cofactor evidence="2">
        <name>Ca(2+)</name>
        <dbReference type="ChEBI" id="CHEBI:29108"/>
    </cofactor>
</comment>
<feature type="chain" id="PRO_5011516595" description="beta-galactosidase" evidence="10">
    <location>
        <begin position="21"/>
        <end position="1036"/>
    </location>
</feature>
<dbReference type="InterPro" id="IPR006101">
    <property type="entry name" value="Glyco_hydro_2"/>
</dbReference>
<dbReference type="PROSITE" id="PS00608">
    <property type="entry name" value="GLYCOSYL_HYDROL_F2_2"/>
    <property type="match status" value="1"/>
</dbReference>
<dbReference type="Pfam" id="PF02929">
    <property type="entry name" value="Bgal_small_N"/>
    <property type="match status" value="1"/>
</dbReference>
<dbReference type="Pfam" id="PF00703">
    <property type="entry name" value="Glyco_hydro_2"/>
    <property type="match status" value="1"/>
</dbReference>
<dbReference type="Gene3D" id="2.60.40.10">
    <property type="entry name" value="Immunoglobulins"/>
    <property type="match status" value="2"/>
</dbReference>
<dbReference type="RefSeq" id="WP_093025171.1">
    <property type="nucleotide sequence ID" value="NZ_FPBK01000007.1"/>
</dbReference>
<comment type="subunit">
    <text evidence="4">Monomer.</text>
</comment>
<evidence type="ECO:0000256" key="2">
    <source>
        <dbReference type="ARBA" id="ARBA00001913"/>
    </source>
</evidence>
<evidence type="ECO:0000256" key="9">
    <source>
        <dbReference type="ARBA" id="ARBA00032230"/>
    </source>
</evidence>
<feature type="signal peptide" evidence="10">
    <location>
        <begin position="1"/>
        <end position="20"/>
    </location>
</feature>
<dbReference type="GO" id="GO:0005990">
    <property type="term" value="P:lactose catabolic process"/>
    <property type="evidence" value="ECO:0007669"/>
    <property type="project" value="TreeGrafter"/>
</dbReference>
<reference evidence="12 13" key="1">
    <citation type="submission" date="2016-10" db="EMBL/GenBank/DDBJ databases">
        <authorList>
            <person name="de Groot N.N."/>
        </authorList>
    </citation>
    <scope>NUCLEOTIDE SEQUENCE [LARGE SCALE GENOMIC DNA]</scope>
    <source>
        <strain evidence="12 13">CGMCC 1.12333</strain>
    </source>
</reference>
<dbReference type="AlphaFoldDB" id="A0A1I7H673"/>
<gene>
    <name evidence="12" type="ORF">SAMN05216480_107106</name>
</gene>
<dbReference type="SUPFAM" id="SSF49785">
    <property type="entry name" value="Galactose-binding domain-like"/>
    <property type="match status" value="1"/>
</dbReference>
<sequence length="1036" mass="117879">MNRKTIFLPLLCLLAGALNAQQAKNEWENPTVLDRNKEEGHAQFVVYNSEKAAQSGEHSSSEFYKSLNGTWKFSVVKTPKERPTDFFKTNLDDSSWDDIKVPSNWELEGFDTPIYTNVKYPFPKNPPFIDESYNPVGSYRTTFTVPADWDEKEVILHFGSISGYAKIYVNGEEVGMTKASKTPAEFDVTEFLKEGENLLAVQVFRWHDGSYLEDQDFWRLSGIERDVYLQALPKLTVWDYFVKAGLDDSYTDGNLDATVDLRKFEGNKNRKAEVTFTLVDAAGKKVYTETKEVGKKDEIVNFNTTIKEVHKWSDETPYLYSYTISWKGNKSDLAVIAGKTGFRRVELKNAQLLVNGNAVQVHGVNLHEHHGTKGHVPDEAMMRKDMELMKQFNINSIRMSHYPHGSELYDLADEYGFFIVDEANIETHAMGAEWQGGFDKSKHPAYLPEWAPAHLDRIKRMAERDKNHPSVILWSMGNECGNGPVFYDAYKWLKKYDDTRLVQFEQAGENEDTDVVCPMYPGIDYMTKYANATDKTRPFIMCEYSHAMGNSNGNFQEYFYIIDNSPHMQGGFIWDWVDQGLLAEENGQEFWAYGGDLGGEDLQNDENFCANGLVSADRTVHPAIYEVKKVYQPIKFNFDNGKLSIKNGYFYTNLNAFSFGWELLKNGEIADQGTFTINGEPQSTVSKSIDVSVDATAEYFLNVYAYTTEGTDLVPAQHEQARAQFSLGEKNFFDFVSTINSDKKALKISKSKEVLAFEANGVEGTFDLVNGVISSYHFKGENEMITAYPTPYFWRAPTDNDFGNGMPSKLEIWKNAHKNPTVTSVEVGKQTETGLPVKVSFELSEAKVPYTVEYLIQNDGTIKVTAAIDMEGKDLPEIPRFGMRMQLPGAYNDLEFYGRGPWENYSDRKDAAFIGTYQSTVEDQFVWEYIRPQENAFKTDVRWVSFTKNDGTGIQITGTQPIGFSALNVSTESLDPGKTKDQRHTTDVHPEDKVYIHLDYKQRGLGGDDSWGRYPHKPYLLLDDSYSYSYTIQLLK</sequence>
<evidence type="ECO:0000313" key="13">
    <source>
        <dbReference type="Proteomes" id="UP000199138"/>
    </source>
</evidence>
<dbReference type="InterPro" id="IPR006102">
    <property type="entry name" value="Ig-like_GH2"/>
</dbReference>
<evidence type="ECO:0000256" key="7">
    <source>
        <dbReference type="ARBA" id="ARBA00022837"/>
    </source>
</evidence>
<dbReference type="SUPFAM" id="SSF74650">
    <property type="entry name" value="Galactose mutarotase-like"/>
    <property type="match status" value="1"/>
</dbReference>
<dbReference type="PRINTS" id="PR00132">
    <property type="entry name" value="GLHYDRLASE2"/>
</dbReference>
<dbReference type="InterPro" id="IPR004199">
    <property type="entry name" value="B-gal_small/dom_5"/>
</dbReference>
<keyword evidence="10" id="KW-0732">Signal</keyword>
<dbReference type="InterPro" id="IPR006104">
    <property type="entry name" value="Glyco_hydro_2_N"/>
</dbReference>
<dbReference type="InterPro" id="IPR017853">
    <property type="entry name" value="GH"/>
</dbReference>
<evidence type="ECO:0000256" key="5">
    <source>
        <dbReference type="ARBA" id="ARBA00012756"/>
    </source>
</evidence>
<dbReference type="EMBL" id="FPBK01000007">
    <property type="protein sequence ID" value="SFU56134.1"/>
    <property type="molecule type" value="Genomic_DNA"/>
</dbReference>
<proteinExistence type="inferred from homology"/>
<dbReference type="InterPro" id="IPR014718">
    <property type="entry name" value="GH-type_carb-bd"/>
</dbReference>
<dbReference type="PANTHER" id="PTHR46323:SF2">
    <property type="entry name" value="BETA-GALACTOSIDASE"/>
    <property type="match status" value="1"/>
</dbReference>
<dbReference type="Pfam" id="PF02837">
    <property type="entry name" value="Glyco_hydro_2_N"/>
    <property type="match status" value="1"/>
</dbReference>
<feature type="domain" description="Beta galactosidase small chain/" evidence="11">
    <location>
        <begin position="756"/>
        <end position="1033"/>
    </location>
</feature>
<dbReference type="InterPro" id="IPR006103">
    <property type="entry name" value="Glyco_hydro_2_cat"/>
</dbReference>
<name>A0A1I7H673_9FLAO</name>
<evidence type="ECO:0000313" key="12">
    <source>
        <dbReference type="EMBL" id="SFU56134.1"/>
    </source>
</evidence>
<dbReference type="PANTHER" id="PTHR46323">
    <property type="entry name" value="BETA-GALACTOSIDASE"/>
    <property type="match status" value="1"/>
</dbReference>
<evidence type="ECO:0000259" key="11">
    <source>
        <dbReference type="SMART" id="SM01038"/>
    </source>
</evidence>
<keyword evidence="7" id="KW-0106">Calcium</keyword>
<evidence type="ECO:0000256" key="4">
    <source>
        <dbReference type="ARBA" id="ARBA00011245"/>
    </source>
</evidence>
<keyword evidence="6" id="KW-0378">Hydrolase</keyword>
<organism evidence="12 13">
    <name type="scientific">Pustulibacterium marinum</name>
    <dbReference type="NCBI Taxonomy" id="1224947"/>
    <lineage>
        <taxon>Bacteria</taxon>
        <taxon>Pseudomonadati</taxon>
        <taxon>Bacteroidota</taxon>
        <taxon>Flavobacteriia</taxon>
        <taxon>Flavobacteriales</taxon>
        <taxon>Flavobacteriaceae</taxon>
        <taxon>Pustulibacterium</taxon>
    </lineage>
</organism>
<evidence type="ECO:0000256" key="3">
    <source>
        <dbReference type="ARBA" id="ARBA00007401"/>
    </source>
</evidence>
<dbReference type="InterPro" id="IPR032312">
    <property type="entry name" value="LacZ_4"/>
</dbReference>
<accession>A0A1I7H673</accession>
<dbReference type="InterPro" id="IPR036156">
    <property type="entry name" value="Beta-gal/glucu_dom_sf"/>
</dbReference>
<protein>
    <recommendedName>
        <fullName evidence="5">beta-galactosidase</fullName>
        <ecNumber evidence="5">3.2.1.23</ecNumber>
    </recommendedName>
    <alternativeName>
        <fullName evidence="9">Lactase</fullName>
    </alternativeName>
</protein>
<comment type="similarity">
    <text evidence="3">Belongs to the glycosyl hydrolase 2 family.</text>
</comment>
<keyword evidence="8" id="KW-0326">Glycosidase</keyword>
<evidence type="ECO:0000256" key="1">
    <source>
        <dbReference type="ARBA" id="ARBA00001412"/>
    </source>
</evidence>
<dbReference type="Gene3D" id="2.60.120.260">
    <property type="entry name" value="Galactose-binding domain-like"/>
    <property type="match status" value="1"/>
</dbReference>
<dbReference type="GO" id="GO:0030246">
    <property type="term" value="F:carbohydrate binding"/>
    <property type="evidence" value="ECO:0007669"/>
    <property type="project" value="InterPro"/>
</dbReference>
<dbReference type="SMART" id="SM01038">
    <property type="entry name" value="Bgal_small_N"/>
    <property type="match status" value="1"/>
</dbReference>
<evidence type="ECO:0000256" key="10">
    <source>
        <dbReference type="SAM" id="SignalP"/>
    </source>
</evidence>
<evidence type="ECO:0000256" key="6">
    <source>
        <dbReference type="ARBA" id="ARBA00022801"/>
    </source>
</evidence>
<dbReference type="InterPro" id="IPR023232">
    <property type="entry name" value="Glyco_hydro_2_AS"/>
</dbReference>
<dbReference type="Gene3D" id="3.20.20.80">
    <property type="entry name" value="Glycosidases"/>
    <property type="match status" value="1"/>
</dbReference>
<dbReference type="SUPFAM" id="SSF49303">
    <property type="entry name" value="beta-Galactosidase/glucuronidase domain"/>
    <property type="match status" value="2"/>
</dbReference>
<dbReference type="Pfam" id="PF16353">
    <property type="entry name" value="LacZ_4"/>
    <property type="match status" value="1"/>
</dbReference>
<dbReference type="STRING" id="1224947.SAMN05216480_107106"/>
<dbReference type="Pfam" id="PF02836">
    <property type="entry name" value="Glyco_hydro_2_C"/>
    <property type="match status" value="1"/>
</dbReference>
<dbReference type="InterPro" id="IPR011013">
    <property type="entry name" value="Gal_mutarotase_sf_dom"/>
</dbReference>
<comment type="catalytic activity">
    <reaction evidence="1">
        <text>Hydrolysis of terminal non-reducing beta-D-galactose residues in beta-D-galactosides.</text>
        <dbReference type="EC" id="3.2.1.23"/>
    </reaction>
</comment>
<dbReference type="Proteomes" id="UP000199138">
    <property type="component" value="Unassembled WGS sequence"/>
</dbReference>
<dbReference type="SUPFAM" id="SSF51445">
    <property type="entry name" value="(Trans)glycosidases"/>
    <property type="match status" value="1"/>
</dbReference>
<dbReference type="InterPro" id="IPR008979">
    <property type="entry name" value="Galactose-bd-like_sf"/>
</dbReference>
<evidence type="ECO:0000256" key="8">
    <source>
        <dbReference type="ARBA" id="ARBA00023295"/>
    </source>
</evidence>
<dbReference type="Gene3D" id="2.70.98.10">
    <property type="match status" value="1"/>
</dbReference>
<dbReference type="GO" id="GO:0009341">
    <property type="term" value="C:beta-galactosidase complex"/>
    <property type="evidence" value="ECO:0007669"/>
    <property type="project" value="InterPro"/>
</dbReference>
<dbReference type="InterPro" id="IPR050347">
    <property type="entry name" value="Bact_Beta-galactosidase"/>
</dbReference>
<dbReference type="EC" id="3.2.1.23" evidence="5"/>
<dbReference type="InterPro" id="IPR013783">
    <property type="entry name" value="Ig-like_fold"/>
</dbReference>